<sequence length="57" mass="7018">MNVNLMQNLGNWDLGYVLDWHVESSEFLGHNQFGRPEFDTKYFKKLFIYSYRTFSFW</sequence>
<evidence type="ECO:0000313" key="1">
    <source>
        <dbReference type="EMBL" id="CBX31883.1"/>
    </source>
</evidence>
<dbReference type="AlphaFoldDB" id="E1YMT9"/>
<protein>
    <submittedName>
        <fullName evidence="1">Uncharacterized protein</fullName>
    </submittedName>
</protein>
<dbReference type="EMBL" id="FR695880">
    <property type="protein sequence ID" value="CBX31883.1"/>
    <property type="molecule type" value="Genomic_DNA"/>
</dbReference>
<accession>E1YMT9</accession>
<reference evidence="1" key="1">
    <citation type="journal article" date="2011" name="Environ. Microbiol.">
        <title>Genomic insights into the metabolic potential of the polycyclic aromatic hydrocarbon degrading sulfate-reducing Deltaproteobacterium N47.</title>
        <authorList>
            <person name="Bergmann F."/>
            <person name="Selesi D."/>
            <person name="Weinmaier T."/>
            <person name="Tischler P."/>
            <person name="Rattei T."/>
            <person name="Meckenstock R.U."/>
        </authorList>
    </citation>
    <scope>NUCLEOTIDE SEQUENCE</scope>
</reference>
<proteinExistence type="predicted"/>
<name>E1YMT9_9BACT</name>
<organism evidence="1">
    <name type="scientific">uncultured Desulfobacterium sp</name>
    <dbReference type="NCBI Taxonomy" id="201089"/>
    <lineage>
        <taxon>Bacteria</taxon>
        <taxon>Pseudomonadati</taxon>
        <taxon>Thermodesulfobacteriota</taxon>
        <taxon>Desulfobacteria</taxon>
        <taxon>Desulfobacterales</taxon>
        <taxon>Desulfobacteriaceae</taxon>
        <taxon>Desulfobacterium</taxon>
        <taxon>environmental samples</taxon>
    </lineage>
</organism>
<gene>
    <name evidence="1" type="ORF">N47_O13020</name>
</gene>